<sequence length="154" mass="17539">MSYNTGTLFFANETLLSPVSQPVAVPDSIEEAWKDEVNKKQVQRQQVELDSARTQRIQEASLEERMGTLESRIDEKLVQMEEMMEKTLSSVETLQYQGRQPLPKLAPQEPRQHVWSASQLVSTAQSLFSSDADELIRLALASSLHIWEFKQMGT</sequence>
<protein>
    <submittedName>
        <fullName evidence="1">Uncharacterized protein</fullName>
    </submittedName>
</protein>
<dbReference type="AlphaFoldDB" id="A0A166N5R8"/>
<reference evidence="1 2" key="1">
    <citation type="journal article" date="2016" name="Genome Biol. Evol.">
        <title>Divergent and convergent evolution of fungal pathogenicity.</title>
        <authorList>
            <person name="Shang Y."/>
            <person name="Xiao G."/>
            <person name="Zheng P."/>
            <person name="Cen K."/>
            <person name="Zhan S."/>
            <person name="Wang C."/>
        </authorList>
    </citation>
    <scope>NUCLEOTIDE SEQUENCE [LARGE SCALE GENOMIC DNA]</scope>
    <source>
        <strain evidence="1 2">ARSEF 7405</strain>
    </source>
</reference>
<dbReference type="EMBL" id="AZGZ01000030">
    <property type="protein sequence ID" value="KZZ87860.1"/>
    <property type="molecule type" value="Genomic_DNA"/>
</dbReference>
<keyword evidence="2" id="KW-1185">Reference proteome</keyword>
<name>A0A166N5R8_9EURO</name>
<evidence type="ECO:0000313" key="2">
    <source>
        <dbReference type="Proteomes" id="UP000242877"/>
    </source>
</evidence>
<dbReference type="Proteomes" id="UP000242877">
    <property type="component" value="Unassembled WGS sequence"/>
</dbReference>
<proteinExistence type="predicted"/>
<comment type="caution">
    <text evidence="1">The sequence shown here is derived from an EMBL/GenBank/DDBJ whole genome shotgun (WGS) entry which is preliminary data.</text>
</comment>
<dbReference type="VEuPathDB" id="FungiDB:AAP_05344"/>
<gene>
    <name evidence="1" type="ORF">AAP_05344</name>
</gene>
<organism evidence="1 2">
    <name type="scientific">Ascosphaera apis ARSEF 7405</name>
    <dbReference type="NCBI Taxonomy" id="392613"/>
    <lineage>
        <taxon>Eukaryota</taxon>
        <taxon>Fungi</taxon>
        <taxon>Dikarya</taxon>
        <taxon>Ascomycota</taxon>
        <taxon>Pezizomycotina</taxon>
        <taxon>Eurotiomycetes</taxon>
        <taxon>Eurotiomycetidae</taxon>
        <taxon>Onygenales</taxon>
        <taxon>Ascosphaeraceae</taxon>
        <taxon>Ascosphaera</taxon>
    </lineage>
</organism>
<evidence type="ECO:0000313" key="1">
    <source>
        <dbReference type="EMBL" id="KZZ87860.1"/>
    </source>
</evidence>
<accession>A0A166N5R8</accession>